<protein>
    <recommendedName>
        <fullName evidence="3">Aminotransferase class IV</fullName>
    </recommendedName>
</protein>
<evidence type="ECO:0000313" key="2">
    <source>
        <dbReference type="Proteomes" id="UP001332931"/>
    </source>
</evidence>
<keyword evidence="2" id="KW-1185">Reference proteome</keyword>
<name>A0ABU7RAC0_9ACTN</name>
<reference evidence="1 2" key="1">
    <citation type="submission" date="2024-01" db="EMBL/GenBank/DDBJ databases">
        <title>Description of Olsenella sp. nov., isolated from pig feces.</title>
        <authorList>
            <person name="Chang Y.-H."/>
        </authorList>
    </citation>
    <scope>NUCLEOTIDE SEQUENCE [LARGE SCALE GENOMIC DNA]</scope>
    <source>
        <strain evidence="1 2">YH-ols2223</strain>
    </source>
</reference>
<dbReference type="RefSeq" id="WP_330958298.1">
    <property type="nucleotide sequence ID" value="NZ_JAZGJQ010000005.1"/>
</dbReference>
<accession>A0ABU7RAC0</accession>
<gene>
    <name evidence="1" type="ORF">VXJ25_05945</name>
</gene>
<dbReference type="EMBL" id="JAZGJQ010000005">
    <property type="protein sequence ID" value="MEE6147530.1"/>
    <property type="molecule type" value="Genomic_DNA"/>
</dbReference>
<dbReference type="Proteomes" id="UP001332931">
    <property type="component" value="Unassembled WGS sequence"/>
</dbReference>
<comment type="caution">
    <text evidence="1">The sequence shown here is derived from an EMBL/GenBank/DDBJ whole genome shotgun (WGS) entry which is preliminary data.</text>
</comment>
<proteinExistence type="predicted"/>
<organism evidence="1 2">
    <name type="scientific">Olsenella absiana</name>
    <dbReference type="NCBI Taxonomy" id="3115222"/>
    <lineage>
        <taxon>Bacteria</taxon>
        <taxon>Bacillati</taxon>
        <taxon>Actinomycetota</taxon>
        <taxon>Coriobacteriia</taxon>
        <taxon>Coriobacteriales</taxon>
        <taxon>Atopobiaceae</taxon>
        <taxon>Olsenella</taxon>
    </lineage>
</organism>
<sequence>MSEVDEAMQEGFQLGRPALVCRWRLAGARLPMANRHMRALGERAVLGSRLSAQLLAWVKQHIEWTLADGAAEHPDGVLMLVVDEKGRAAMSVGPYEGLASTTTEALVERARASKVEALRTGVAPETLWAVSGDALVWGAAPQRPASATGSLMGDLARTLGIPVRRDDALAEEVAADPAAYEEVFLVSDEHGVVPARDASGARALKFAQGYERLLDRTARL</sequence>
<evidence type="ECO:0000313" key="1">
    <source>
        <dbReference type="EMBL" id="MEE6147530.1"/>
    </source>
</evidence>
<evidence type="ECO:0008006" key="3">
    <source>
        <dbReference type="Google" id="ProtNLM"/>
    </source>
</evidence>